<proteinExistence type="inferred from homology"/>
<dbReference type="Pfam" id="PF00437">
    <property type="entry name" value="T2SSE"/>
    <property type="match status" value="1"/>
</dbReference>
<dbReference type="InterPro" id="IPR027417">
    <property type="entry name" value="P-loop_NTPase"/>
</dbReference>
<dbReference type="Gene3D" id="3.30.450.380">
    <property type="match status" value="1"/>
</dbReference>
<accession>A0ABS4NCT8</accession>
<gene>
    <name evidence="3" type="ORF">J2Z80_000335</name>
</gene>
<reference evidence="3" key="1">
    <citation type="submission" date="2021-03" db="EMBL/GenBank/DDBJ databases">
        <title>Genomic Encyclopedia of Type Strains, Phase IV (KMG-IV): sequencing the most valuable type-strain genomes for metagenomic binning, comparative biology and taxonomic classification.</title>
        <authorList>
            <person name="Goeker M."/>
        </authorList>
    </citation>
    <scope>NUCLEOTIDE SEQUENCE</scope>
    <source>
        <strain evidence="3">DSM 101588</strain>
    </source>
</reference>
<dbReference type="EMBL" id="JAGGLT010000002">
    <property type="protein sequence ID" value="MBP2070837.1"/>
    <property type="molecule type" value="Genomic_DNA"/>
</dbReference>
<evidence type="ECO:0000259" key="2">
    <source>
        <dbReference type="Pfam" id="PF00437"/>
    </source>
</evidence>
<evidence type="ECO:0000313" key="3">
    <source>
        <dbReference type="EMBL" id="MBP2070837.1"/>
    </source>
</evidence>
<dbReference type="PANTHER" id="PTHR30486:SF6">
    <property type="entry name" value="TYPE IV PILUS RETRACTATION ATPASE PILT"/>
    <property type="match status" value="1"/>
</dbReference>
<dbReference type="SUPFAM" id="SSF52540">
    <property type="entry name" value="P-loop containing nucleoside triphosphate hydrolases"/>
    <property type="match status" value="1"/>
</dbReference>
<evidence type="ECO:0000313" key="4">
    <source>
        <dbReference type="Proteomes" id="UP001166402"/>
    </source>
</evidence>
<dbReference type="Gene3D" id="3.40.50.300">
    <property type="entry name" value="P-loop containing nucleotide triphosphate hydrolases"/>
    <property type="match status" value="1"/>
</dbReference>
<comment type="similarity">
    <text evidence="1">Belongs to the GSP E family.</text>
</comment>
<feature type="domain" description="Bacterial type II secretion system protein E" evidence="2">
    <location>
        <begin position="77"/>
        <end position="350"/>
    </location>
</feature>
<evidence type="ECO:0000256" key="1">
    <source>
        <dbReference type="ARBA" id="ARBA00006611"/>
    </source>
</evidence>
<sequence length="394" mass="45206">MSLTERISEIKKGVNFYKDKMLLEYVRNKVLQYDVAGNVTETRKLCDKFVEEYCDEHYTDVPDKNLYDYVYNLLFGLGPVEKHLKNPDVTDIWVMGTNIIYMENGEKKDDTETFMSNEDVIRVIEKIAGQTKPPQTINAQFPSADVELYDGSRALLIVPPESLVPVITIRKHTSNAKSLEELKSGYVNLTDNMIEYFKSIVLERKNILAVGQTGSGKTTFLNGLTFYIQPKHVVALLEDTREMSIPLRYVYSFKIRKGTEDTKPITWTDILNDCLRANPNRIIIAEIRTPEAAYEFLDTLNSGHKGSMTTIHASSTVLALQKLEMKIKEYKDMDDRSLRTLISNTIDVIVYLDVLENEEGDNVGRVIKEIVEVKGLNPNNTYNLEYVYKYEESR</sequence>
<dbReference type="CDD" id="cd01130">
    <property type="entry name" value="VirB11-like_ATPase"/>
    <property type="match status" value="1"/>
</dbReference>
<comment type="caution">
    <text evidence="3">The sequence shown here is derived from an EMBL/GenBank/DDBJ whole genome shotgun (WGS) entry which is preliminary data.</text>
</comment>
<dbReference type="InterPro" id="IPR001482">
    <property type="entry name" value="T2SS/T4SS_dom"/>
</dbReference>
<keyword evidence="4" id="KW-1185">Reference proteome</keyword>
<name>A0ABS4NCT8_9THEO</name>
<dbReference type="RefSeq" id="WP_349292566.1">
    <property type="nucleotide sequence ID" value="NZ_JAGGLT010000002.1"/>
</dbReference>
<dbReference type="InterPro" id="IPR050921">
    <property type="entry name" value="T4SS_GSP_E_ATPase"/>
</dbReference>
<dbReference type="PANTHER" id="PTHR30486">
    <property type="entry name" value="TWITCHING MOTILITY PROTEIN PILT"/>
    <property type="match status" value="1"/>
</dbReference>
<protein>
    <submittedName>
        <fullName evidence="3">Pilus assembly protein CpaF</fullName>
    </submittedName>
</protein>
<dbReference type="Proteomes" id="UP001166402">
    <property type="component" value="Unassembled WGS sequence"/>
</dbReference>
<organism evidence="3 4">
    <name type="scientific">Thermoanaerobacterium butyriciformans</name>
    <dbReference type="NCBI Taxonomy" id="1702242"/>
    <lineage>
        <taxon>Bacteria</taxon>
        <taxon>Bacillati</taxon>
        <taxon>Bacillota</taxon>
        <taxon>Clostridia</taxon>
        <taxon>Thermoanaerobacterales</taxon>
        <taxon>Thermoanaerobacteraceae</taxon>
        <taxon>Thermoanaerobacterium</taxon>
    </lineage>
</organism>